<feature type="transmembrane region" description="Helical" evidence="8">
    <location>
        <begin position="507"/>
        <end position="529"/>
    </location>
</feature>
<feature type="transmembrane region" description="Helical" evidence="8">
    <location>
        <begin position="447"/>
        <end position="470"/>
    </location>
</feature>
<feature type="transmembrane region" description="Helical" evidence="8">
    <location>
        <begin position="36"/>
        <end position="56"/>
    </location>
</feature>
<organism evidence="9 10">
    <name type="scientific">Cyclobacterium xiamenense</name>
    <dbReference type="NCBI Taxonomy" id="1297121"/>
    <lineage>
        <taxon>Bacteria</taxon>
        <taxon>Pseudomonadati</taxon>
        <taxon>Bacteroidota</taxon>
        <taxon>Cytophagia</taxon>
        <taxon>Cytophagales</taxon>
        <taxon>Cyclobacteriaceae</taxon>
        <taxon>Cyclobacterium</taxon>
    </lineage>
</organism>
<feature type="transmembrane region" description="Helical" evidence="8">
    <location>
        <begin position="104"/>
        <end position="123"/>
    </location>
</feature>
<accession>A0A1H6UHF0</accession>
<dbReference type="GO" id="GO:0015295">
    <property type="term" value="F:solute:proton symporter activity"/>
    <property type="evidence" value="ECO:0007669"/>
    <property type="project" value="TreeGrafter"/>
</dbReference>
<evidence type="ECO:0000256" key="4">
    <source>
        <dbReference type="ARBA" id="ARBA00022475"/>
    </source>
</evidence>
<dbReference type="NCBIfam" id="TIGR00795">
    <property type="entry name" value="lctP"/>
    <property type="match status" value="1"/>
</dbReference>
<evidence type="ECO:0000256" key="8">
    <source>
        <dbReference type="RuleBase" id="RU365092"/>
    </source>
</evidence>
<comment type="similarity">
    <text evidence="2 8">Belongs to the lactate permease family.</text>
</comment>
<dbReference type="OrthoDB" id="9761056at2"/>
<keyword evidence="3 8" id="KW-0813">Transport</keyword>
<keyword evidence="10" id="KW-1185">Reference proteome</keyword>
<feature type="transmembrane region" description="Helical" evidence="8">
    <location>
        <begin position="410"/>
        <end position="427"/>
    </location>
</feature>
<dbReference type="Pfam" id="PF02652">
    <property type="entry name" value="Lactate_perm"/>
    <property type="match status" value="1"/>
</dbReference>
<name>A0A1H6UHF0_9BACT</name>
<reference evidence="10" key="1">
    <citation type="submission" date="2016-10" db="EMBL/GenBank/DDBJ databases">
        <authorList>
            <person name="Varghese N."/>
            <person name="Submissions S."/>
        </authorList>
    </citation>
    <scope>NUCLEOTIDE SEQUENCE [LARGE SCALE GENOMIC DNA]</scope>
    <source>
        <strain evidence="10">IBRC-M 10761</strain>
    </source>
</reference>
<feature type="transmembrane region" description="Helical" evidence="8">
    <location>
        <begin position="324"/>
        <end position="342"/>
    </location>
</feature>
<feature type="transmembrane region" description="Helical" evidence="8">
    <location>
        <begin position="201"/>
        <end position="223"/>
    </location>
</feature>
<comment type="function">
    <text evidence="8">Uptake of L-lactate across the membrane. Can also transport D-lactate and glycolate.</text>
</comment>
<evidence type="ECO:0000256" key="7">
    <source>
        <dbReference type="ARBA" id="ARBA00023136"/>
    </source>
</evidence>
<dbReference type="AlphaFoldDB" id="A0A1H6UHF0"/>
<keyword evidence="4 8" id="KW-1003">Cell membrane</keyword>
<feature type="transmembrane region" description="Helical" evidence="8">
    <location>
        <begin position="541"/>
        <end position="562"/>
    </location>
</feature>
<dbReference type="GO" id="GO:0005886">
    <property type="term" value="C:plasma membrane"/>
    <property type="evidence" value="ECO:0007669"/>
    <property type="project" value="UniProtKB-SubCell"/>
</dbReference>
<dbReference type="RefSeq" id="WP_092169775.1">
    <property type="nucleotide sequence ID" value="NZ_FNZH01000001.1"/>
</dbReference>
<gene>
    <name evidence="9" type="ORF">SAMN05192553_101838</name>
</gene>
<dbReference type="Proteomes" id="UP000199403">
    <property type="component" value="Unassembled WGS sequence"/>
</dbReference>
<dbReference type="PANTHER" id="PTHR30003:SF0">
    <property type="entry name" value="GLYCOLATE PERMEASE GLCA-RELATED"/>
    <property type="match status" value="1"/>
</dbReference>
<evidence type="ECO:0000256" key="2">
    <source>
        <dbReference type="ARBA" id="ARBA00010100"/>
    </source>
</evidence>
<feature type="transmembrane region" description="Helical" evidence="8">
    <location>
        <begin position="156"/>
        <end position="173"/>
    </location>
</feature>
<evidence type="ECO:0000256" key="3">
    <source>
        <dbReference type="ARBA" id="ARBA00022448"/>
    </source>
</evidence>
<feature type="transmembrane region" description="Helical" evidence="8">
    <location>
        <begin position="261"/>
        <end position="278"/>
    </location>
</feature>
<feature type="transmembrane region" description="Helical" evidence="8">
    <location>
        <begin position="62"/>
        <end position="83"/>
    </location>
</feature>
<dbReference type="PANTHER" id="PTHR30003">
    <property type="entry name" value="L-LACTATE PERMEASE"/>
    <property type="match status" value="1"/>
</dbReference>
<proteinExistence type="inferred from homology"/>
<evidence type="ECO:0000313" key="9">
    <source>
        <dbReference type="EMBL" id="SEI91768.1"/>
    </source>
</evidence>
<dbReference type="STRING" id="1416801.SAMN05192553_101838"/>
<feature type="transmembrane region" description="Helical" evidence="8">
    <location>
        <begin position="6"/>
        <end position="24"/>
    </location>
</feature>
<feature type="transmembrane region" description="Helical" evidence="8">
    <location>
        <begin position="129"/>
        <end position="149"/>
    </location>
</feature>
<comment type="caution">
    <text evidence="8">Lacks conserved residue(s) required for the propagation of feature annotation.</text>
</comment>
<evidence type="ECO:0000313" key="10">
    <source>
        <dbReference type="Proteomes" id="UP000199403"/>
    </source>
</evidence>
<feature type="transmembrane region" description="Helical" evidence="8">
    <location>
        <begin position="482"/>
        <end position="501"/>
    </location>
</feature>
<protein>
    <recommendedName>
        <fullName evidence="8">L-lactate permease</fullName>
    </recommendedName>
</protein>
<keyword evidence="7 8" id="KW-0472">Membrane</keyword>
<comment type="subcellular location">
    <subcellularLocation>
        <location evidence="1 8">Cell membrane</location>
        <topology evidence="1 8">Multi-pass membrane protein</topology>
    </subcellularLocation>
</comment>
<feature type="transmembrane region" description="Helical" evidence="8">
    <location>
        <begin position="373"/>
        <end position="390"/>
    </location>
</feature>
<evidence type="ECO:0000256" key="1">
    <source>
        <dbReference type="ARBA" id="ARBA00004651"/>
    </source>
</evidence>
<feature type="transmembrane region" description="Helical" evidence="8">
    <location>
        <begin position="235"/>
        <end position="255"/>
    </location>
</feature>
<evidence type="ECO:0000256" key="6">
    <source>
        <dbReference type="ARBA" id="ARBA00022989"/>
    </source>
</evidence>
<sequence length="569" mass="61077">MSPDLMFFLAICPILVAGLLLVGFRIPASTAMPITFLLTVVVAHVFWELTFLTIFAAVLQSFFITFDILYIVFAAILLLHFLSYSGGVDTIRNGFQGISRDKRIQVIIIVWLFGSFIEGAAGFGTPAAIVAPLLVALGFPALSAVILGLMVQSTAVTFGAVGTPILVGIRGGLENPELTERLALLGWEFSEVLLKVTANSAIIHAVVGTLMPFWMVLMLCRFFGKNKSWKEGLQVFPFALFSGCAFTLPYLLTGLYLGPEFPSLIGSLLGLGLVVTAAKRGFLLPKKTWDIEAEGDWPESWKGSMDLRSGKGHSSEPKSAISMFRAWMPYLILAGLLVISRLPQLPLKGWLTGFSVGVEDILGTGISASSNPLYLPGTLLLVVCLLTYFLHRMNGRQVRAAFGDSGRMIVKAGLVLLFAVAMVRVYINSGETASGLVSMPLLMAEWTARKVGMVYPFFAPMIGALGAFIAGSNTVSNLMFSLFQYGVATNLGMAPTWILALQAVGAAAGNMIAIHNVVAASATVGLLGKEGIVLRKTIFPTLYYLVMTGLIGLVLVGLIGVVDRFLINV</sequence>
<dbReference type="InterPro" id="IPR003804">
    <property type="entry name" value="Lactate_perm"/>
</dbReference>
<dbReference type="EMBL" id="FNZH01000001">
    <property type="protein sequence ID" value="SEI91768.1"/>
    <property type="molecule type" value="Genomic_DNA"/>
</dbReference>
<dbReference type="GO" id="GO:0015129">
    <property type="term" value="F:lactate transmembrane transporter activity"/>
    <property type="evidence" value="ECO:0007669"/>
    <property type="project" value="UniProtKB-UniRule"/>
</dbReference>
<keyword evidence="6 8" id="KW-1133">Transmembrane helix</keyword>
<keyword evidence="5 8" id="KW-0812">Transmembrane</keyword>
<evidence type="ECO:0000256" key="5">
    <source>
        <dbReference type="ARBA" id="ARBA00022692"/>
    </source>
</evidence>